<dbReference type="EMBL" id="CAXHTA020000006">
    <property type="protein sequence ID" value="CAL5221899.1"/>
    <property type="molecule type" value="Genomic_DNA"/>
</dbReference>
<reference evidence="1 2" key="1">
    <citation type="submission" date="2024-06" db="EMBL/GenBank/DDBJ databases">
        <authorList>
            <person name="Kraege A."/>
            <person name="Thomma B."/>
        </authorList>
    </citation>
    <scope>NUCLEOTIDE SEQUENCE [LARGE SCALE GENOMIC DNA]</scope>
</reference>
<keyword evidence="2" id="KW-1185">Reference proteome</keyword>
<protein>
    <submittedName>
        <fullName evidence="1">G4166 protein</fullName>
    </submittedName>
</protein>
<gene>
    <name evidence="1" type="primary">g4166</name>
    <name evidence="1" type="ORF">VP750_LOCUS3558</name>
</gene>
<dbReference type="Proteomes" id="UP001497392">
    <property type="component" value="Unassembled WGS sequence"/>
</dbReference>
<evidence type="ECO:0000313" key="1">
    <source>
        <dbReference type="EMBL" id="CAL5221899.1"/>
    </source>
</evidence>
<comment type="caution">
    <text evidence="1">The sequence shown here is derived from an EMBL/GenBank/DDBJ whole genome shotgun (WGS) entry which is preliminary data.</text>
</comment>
<proteinExistence type="predicted"/>
<sequence length="139" mass="15303">MCAHTIEPQGQDAGLPINLLGKDLQIVLGKSFLQVAGKRICEQDCIAVFDRDHWRLELMSSVSNDISLPVVEVSGAMALTEGMRMSSEAVTEAAVKERLPCEEATAPVAADEDAELERPDFIPEDEWNAMPAHFREFCT</sequence>
<name>A0ABP1FSU3_9CHLO</name>
<organism evidence="1 2">
    <name type="scientific">Coccomyxa viridis</name>
    <dbReference type="NCBI Taxonomy" id="1274662"/>
    <lineage>
        <taxon>Eukaryota</taxon>
        <taxon>Viridiplantae</taxon>
        <taxon>Chlorophyta</taxon>
        <taxon>core chlorophytes</taxon>
        <taxon>Trebouxiophyceae</taxon>
        <taxon>Trebouxiophyceae incertae sedis</taxon>
        <taxon>Coccomyxaceae</taxon>
        <taxon>Coccomyxa</taxon>
    </lineage>
</organism>
<accession>A0ABP1FSU3</accession>
<evidence type="ECO:0000313" key="2">
    <source>
        <dbReference type="Proteomes" id="UP001497392"/>
    </source>
</evidence>